<evidence type="ECO:0000313" key="2">
    <source>
        <dbReference type="EMBL" id="AQT67480.1"/>
    </source>
</evidence>
<sequence>MASVRSAWDAGADGVEVDVHMTRDGEVVVIHDADTGRTGDRRLVVKDSTYDELRAVDVGGGEAGDFAGERIPRLGEVIETLPAGKRLFVEVKCGGEIVQGLRRVIEGSGKEGQIAVICLAADVLELAAGAMPGVKMYWVLGSREDDDGEYAVYDDALIGGAAERGFDGLDVYHEALTAEYVEKAKRAGLEIYVWGVNELAAAERMLRIGVDGVTTDYPADVMRMPG</sequence>
<dbReference type="PANTHER" id="PTHR46211:SF1">
    <property type="entry name" value="GLYCEROPHOSPHODIESTER PHOSPHODIESTERASE, CYTOPLASMIC"/>
    <property type="match status" value="1"/>
</dbReference>
<dbReference type="EMBL" id="CP019791">
    <property type="protein sequence ID" value="AQT67480.1"/>
    <property type="molecule type" value="Genomic_DNA"/>
</dbReference>
<dbReference type="Gene3D" id="3.20.20.190">
    <property type="entry name" value="Phosphatidylinositol (PI) phosphodiesterase"/>
    <property type="match status" value="1"/>
</dbReference>
<protein>
    <submittedName>
        <fullName evidence="2">Glycerophosphoryl diester phosphodiesterase</fullName>
        <ecNumber evidence="2">3.1.4.46</ecNumber>
    </submittedName>
</protein>
<evidence type="ECO:0000259" key="1">
    <source>
        <dbReference type="PROSITE" id="PS51704"/>
    </source>
</evidence>
<dbReference type="KEGG" id="alus:STSP2_00627"/>
<dbReference type="EC" id="3.1.4.46" evidence="2"/>
<proteinExistence type="predicted"/>
<dbReference type="PROSITE" id="PS51704">
    <property type="entry name" value="GP_PDE"/>
    <property type="match status" value="1"/>
</dbReference>
<dbReference type="STRING" id="1936003.STSP2_00627"/>
<keyword evidence="2" id="KW-0378">Hydrolase</keyword>
<gene>
    <name evidence="2" type="primary">ugpQ</name>
    <name evidence="2" type="ORF">STSP2_00627</name>
</gene>
<dbReference type="SUPFAM" id="SSF51695">
    <property type="entry name" value="PLC-like phosphodiesterases"/>
    <property type="match status" value="1"/>
</dbReference>
<evidence type="ECO:0000313" key="3">
    <source>
        <dbReference type="Proteomes" id="UP000189674"/>
    </source>
</evidence>
<dbReference type="AlphaFoldDB" id="A0A1U9NIR0"/>
<reference evidence="3" key="1">
    <citation type="submission" date="2017-02" db="EMBL/GenBank/DDBJ databases">
        <title>Comparative genomics and description of representatives of a novel lineage of planctomycetes thriving in anoxic sediments.</title>
        <authorList>
            <person name="Spring S."/>
            <person name="Bunk B."/>
            <person name="Sproer C."/>
        </authorList>
    </citation>
    <scope>NUCLEOTIDE SEQUENCE [LARGE SCALE GENOMIC DNA]</scope>
    <source>
        <strain evidence="3">ST-NAGAB-D1</strain>
    </source>
</reference>
<dbReference type="InterPro" id="IPR030395">
    <property type="entry name" value="GP_PDE_dom"/>
</dbReference>
<keyword evidence="3" id="KW-1185">Reference proteome</keyword>
<dbReference type="Proteomes" id="UP000189674">
    <property type="component" value="Chromosome"/>
</dbReference>
<dbReference type="Pfam" id="PF03009">
    <property type="entry name" value="GDPD"/>
    <property type="match status" value="2"/>
</dbReference>
<accession>A0A1U9NIR0</accession>
<dbReference type="PANTHER" id="PTHR46211">
    <property type="entry name" value="GLYCEROPHOSPHORYL DIESTER PHOSPHODIESTERASE"/>
    <property type="match status" value="1"/>
</dbReference>
<dbReference type="GO" id="GO:0008889">
    <property type="term" value="F:glycerophosphodiester phosphodiesterase activity"/>
    <property type="evidence" value="ECO:0007669"/>
    <property type="project" value="UniProtKB-EC"/>
</dbReference>
<organism evidence="2 3">
    <name type="scientific">Anaerohalosphaera lusitana</name>
    <dbReference type="NCBI Taxonomy" id="1936003"/>
    <lineage>
        <taxon>Bacteria</taxon>
        <taxon>Pseudomonadati</taxon>
        <taxon>Planctomycetota</taxon>
        <taxon>Phycisphaerae</taxon>
        <taxon>Sedimentisphaerales</taxon>
        <taxon>Anaerohalosphaeraceae</taxon>
        <taxon>Anaerohalosphaera</taxon>
    </lineage>
</organism>
<name>A0A1U9NIR0_9BACT</name>
<dbReference type="InterPro" id="IPR017946">
    <property type="entry name" value="PLC-like_Pdiesterase_TIM-brl"/>
</dbReference>
<dbReference type="GO" id="GO:0006629">
    <property type="term" value="P:lipid metabolic process"/>
    <property type="evidence" value="ECO:0007669"/>
    <property type="project" value="InterPro"/>
</dbReference>
<feature type="domain" description="GP-PDE" evidence="1">
    <location>
        <begin position="1"/>
        <end position="225"/>
    </location>
</feature>